<proteinExistence type="predicted"/>
<sequence>MKIFLMKIRSVKRIVTWLYMPLLLVACTKGGDLTSSNSCVYLLSGDGDAAQLVPALAHKGTAVFSGWLDEDVRTVTATVSWKDLWETNVTDTIKSIQVWGPAGAGTNGQLLTSSALQSTNATGSYTFSLSGKNELGKKGIIGLTESNCYYLISTSLNPGGIVRGQINAELQDTSGPASNLSKSIVFNPGNKTTLKVGDTTSIRAIVLPMYTTSKTINWSSSNPAVVSIDATGWIEARGKGLATVTATAADGTGVKADLLINVDMQLKPLDRTGWTVTVSSEKASDGGGKDAILDGNFNSWWHSMWGPDAPLPHWLLVDMQNEKEVAFVQVYRRSANQDTKTVMLELSSDGVNFRTMGALSDFDANSSASLAFFPASTRYVRLTITASNRPPFANITELNVGAYQ</sequence>
<dbReference type="InterPro" id="IPR008964">
    <property type="entry name" value="Invasin/intimin_cell_adhesion"/>
</dbReference>
<comment type="caution">
    <text evidence="2">The sequence shown here is derived from an EMBL/GenBank/DDBJ whole genome shotgun (WGS) entry which is preliminary data.</text>
</comment>
<organism evidence="2 3">
    <name type="scientific">Chitinophaga tropicalis</name>
    <dbReference type="NCBI Taxonomy" id="2683588"/>
    <lineage>
        <taxon>Bacteria</taxon>
        <taxon>Pseudomonadati</taxon>
        <taxon>Bacteroidota</taxon>
        <taxon>Chitinophagia</taxon>
        <taxon>Chitinophagales</taxon>
        <taxon>Chitinophagaceae</taxon>
        <taxon>Chitinophaga</taxon>
    </lineage>
</organism>
<dbReference type="InterPro" id="IPR003343">
    <property type="entry name" value="Big_2"/>
</dbReference>
<dbReference type="InterPro" id="IPR000421">
    <property type="entry name" value="FA58C"/>
</dbReference>
<dbReference type="Pfam" id="PF02368">
    <property type="entry name" value="Big_2"/>
    <property type="match status" value="1"/>
</dbReference>
<evidence type="ECO:0000313" key="2">
    <source>
        <dbReference type="EMBL" id="MVT08788.1"/>
    </source>
</evidence>
<protein>
    <recommendedName>
        <fullName evidence="1">F5/8 type C domain-containing protein</fullName>
    </recommendedName>
</protein>
<dbReference type="SUPFAM" id="SSF49785">
    <property type="entry name" value="Galactose-binding domain-like"/>
    <property type="match status" value="1"/>
</dbReference>
<dbReference type="SUPFAM" id="SSF49373">
    <property type="entry name" value="Invasin/intimin cell-adhesion fragments"/>
    <property type="match status" value="1"/>
</dbReference>
<dbReference type="PROSITE" id="PS51257">
    <property type="entry name" value="PROKAR_LIPOPROTEIN"/>
    <property type="match status" value="1"/>
</dbReference>
<accession>A0A7K1U356</accession>
<dbReference type="SMART" id="SM00635">
    <property type="entry name" value="BID_2"/>
    <property type="match status" value="1"/>
</dbReference>
<feature type="domain" description="F5/8 type C" evidence="1">
    <location>
        <begin position="257"/>
        <end position="403"/>
    </location>
</feature>
<keyword evidence="3" id="KW-1185">Reference proteome</keyword>
<dbReference type="Proteomes" id="UP000461730">
    <property type="component" value="Unassembled WGS sequence"/>
</dbReference>
<name>A0A7K1U356_9BACT</name>
<dbReference type="Gene3D" id="2.60.120.260">
    <property type="entry name" value="Galactose-binding domain-like"/>
    <property type="match status" value="1"/>
</dbReference>
<dbReference type="EMBL" id="WRXN01000004">
    <property type="protein sequence ID" value="MVT08788.1"/>
    <property type="molecule type" value="Genomic_DNA"/>
</dbReference>
<dbReference type="Pfam" id="PF00754">
    <property type="entry name" value="F5_F8_type_C"/>
    <property type="match status" value="1"/>
</dbReference>
<dbReference type="Gene3D" id="2.60.40.1080">
    <property type="match status" value="1"/>
</dbReference>
<dbReference type="InterPro" id="IPR008979">
    <property type="entry name" value="Galactose-bd-like_sf"/>
</dbReference>
<dbReference type="AlphaFoldDB" id="A0A7K1U356"/>
<gene>
    <name evidence="2" type="ORF">GO493_10990</name>
</gene>
<reference evidence="2 3" key="1">
    <citation type="submission" date="2019-12" db="EMBL/GenBank/DDBJ databases">
        <title>Chitinophaga sp. strain ysch24 (GDMCC 1.1355), whole genome shotgun sequence.</title>
        <authorList>
            <person name="Zhang X."/>
        </authorList>
    </citation>
    <scope>NUCLEOTIDE SEQUENCE [LARGE SCALE GENOMIC DNA]</scope>
    <source>
        <strain evidence="3">ysch24</strain>
    </source>
</reference>
<evidence type="ECO:0000259" key="1">
    <source>
        <dbReference type="PROSITE" id="PS50022"/>
    </source>
</evidence>
<dbReference type="PROSITE" id="PS50022">
    <property type="entry name" value="FA58C_3"/>
    <property type="match status" value="1"/>
</dbReference>
<evidence type="ECO:0000313" key="3">
    <source>
        <dbReference type="Proteomes" id="UP000461730"/>
    </source>
</evidence>